<keyword evidence="8" id="KW-1185">Reference proteome</keyword>
<dbReference type="OrthoDB" id="413993at2759"/>
<keyword evidence="3" id="KW-0479">Metal-binding</keyword>
<feature type="compositionally biased region" description="Low complexity" evidence="6">
    <location>
        <begin position="16"/>
        <end position="31"/>
    </location>
</feature>
<dbReference type="VEuPathDB" id="AmoebaDB:NfTy_081930"/>
<dbReference type="PANTHER" id="PTHR10060:SF15">
    <property type="entry name" value="DEOXYRIBONUCLEASE TATDN1"/>
    <property type="match status" value="1"/>
</dbReference>
<dbReference type="GO" id="GO:0008310">
    <property type="term" value="F:single-stranded DNA 3'-5' DNA exonuclease activity"/>
    <property type="evidence" value="ECO:0007669"/>
    <property type="project" value="TreeGrafter"/>
</dbReference>
<evidence type="ECO:0000256" key="6">
    <source>
        <dbReference type="SAM" id="MobiDB-lite"/>
    </source>
</evidence>
<feature type="compositionally biased region" description="Low complexity" evidence="6">
    <location>
        <begin position="41"/>
        <end position="56"/>
    </location>
</feature>
<name>A0A6A5B9E5_NAEFO</name>
<dbReference type="InterPro" id="IPR001130">
    <property type="entry name" value="TatD-like"/>
</dbReference>
<dbReference type="GO" id="GO:0005829">
    <property type="term" value="C:cytosol"/>
    <property type="evidence" value="ECO:0007669"/>
    <property type="project" value="TreeGrafter"/>
</dbReference>
<dbReference type="RefSeq" id="XP_044556518.1">
    <property type="nucleotide sequence ID" value="XM_044700279.1"/>
</dbReference>
<evidence type="ECO:0000256" key="4">
    <source>
        <dbReference type="ARBA" id="ARBA00022801"/>
    </source>
</evidence>
<proteinExistence type="inferred from homology"/>
<organism evidence="7 8">
    <name type="scientific">Naegleria fowleri</name>
    <name type="common">Brain eating amoeba</name>
    <dbReference type="NCBI Taxonomy" id="5763"/>
    <lineage>
        <taxon>Eukaryota</taxon>
        <taxon>Discoba</taxon>
        <taxon>Heterolobosea</taxon>
        <taxon>Tetramitia</taxon>
        <taxon>Eutetramitia</taxon>
        <taxon>Vahlkampfiidae</taxon>
        <taxon>Naegleria</taxon>
    </lineage>
</organism>
<evidence type="ECO:0000256" key="2">
    <source>
        <dbReference type="ARBA" id="ARBA00022722"/>
    </source>
</evidence>
<keyword evidence="5" id="KW-0175">Coiled coil</keyword>
<feature type="coiled-coil region" evidence="5">
    <location>
        <begin position="375"/>
        <end position="402"/>
    </location>
</feature>
<keyword evidence="2" id="KW-0540">Nuclease</keyword>
<dbReference type="CDD" id="cd01310">
    <property type="entry name" value="TatD_DNAse"/>
    <property type="match status" value="1"/>
</dbReference>
<evidence type="ECO:0000256" key="3">
    <source>
        <dbReference type="ARBA" id="ARBA00022723"/>
    </source>
</evidence>
<evidence type="ECO:0008006" key="9">
    <source>
        <dbReference type="Google" id="ProtNLM"/>
    </source>
</evidence>
<dbReference type="PANTHER" id="PTHR10060">
    <property type="entry name" value="TATD FAMILY DEOXYRIBONUCLEASE"/>
    <property type="match status" value="1"/>
</dbReference>
<dbReference type="GO" id="GO:0046872">
    <property type="term" value="F:metal ion binding"/>
    <property type="evidence" value="ECO:0007669"/>
    <property type="project" value="UniProtKB-KW"/>
</dbReference>
<dbReference type="EMBL" id="VFQX01000074">
    <property type="protein sequence ID" value="KAF0971802.1"/>
    <property type="molecule type" value="Genomic_DNA"/>
</dbReference>
<dbReference type="SUPFAM" id="SSF51556">
    <property type="entry name" value="Metallo-dependent hydrolases"/>
    <property type="match status" value="1"/>
</dbReference>
<accession>A0A6A5B9E5</accession>
<feature type="region of interest" description="Disordered" evidence="6">
    <location>
        <begin position="150"/>
        <end position="173"/>
    </location>
</feature>
<reference evidence="7 8" key="1">
    <citation type="journal article" date="2019" name="Sci. Rep.">
        <title>Nanopore sequencing improves the draft genome of the human pathogenic amoeba Naegleria fowleri.</title>
        <authorList>
            <person name="Liechti N."/>
            <person name="Schurch N."/>
            <person name="Bruggmann R."/>
            <person name="Wittwer M."/>
        </authorList>
    </citation>
    <scope>NUCLEOTIDE SEQUENCE [LARGE SCALE GENOMIC DNA]</scope>
    <source>
        <strain evidence="7 8">ATCC 30894</strain>
    </source>
</reference>
<evidence type="ECO:0000313" key="8">
    <source>
        <dbReference type="Proteomes" id="UP000444721"/>
    </source>
</evidence>
<sequence>MSQQRSFNFRSEHVQSHSGGHSGNHNSTTHSNGKKQMTLPSTTSSSSSSSTTTTTTMTRRHVVHSHDHPSSSSRKKLSHSDQVQEYLLSIASSYPIIDIGINLTNHQFKDHQETISQVLKRCQLVNVKCVILTGTSLRNSMESLSLVSKYQSGSTNSNGSGGSNSTNSNGGVNSSSNNTNFVQFLCTVGIHPHDAKSFKNISELEQVITTHPQKESICMIGECGLDYNRMFSPKDVQIHCFKEQLRMATRLQKPIFCHERDAHHDFVECIQSVMKESHRTLPPLVVHCFTGTRNEAKKYIDMGFYIGLTGCVCMDERGKELRDILKEGIIPRDKLLIETDSPFMLPPLSGNNGQNVWKFVVNGGRRNEPCLLPHVVNTIAKCWNMEENKQELEKQLTENTARFLMMDVKELVGV</sequence>
<evidence type="ECO:0000256" key="5">
    <source>
        <dbReference type="SAM" id="Coils"/>
    </source>
</evidence>
<comment type="caution">
    <text evidence="7">The sequence shown here is derived from an EMBL/GenBank/DDBJ whole genome shotgun (WGS) entry which is preliminary data.</text>
</comment>
<gene>
    <name evidence="7" type="ORF">FDP41_010025</name>
</gene>
<dbReference type="Proteomes" id="UP000444721">
    <property type="component" value="Unassembled WGS sequence"/>
</dbReference>
<dbReference type="VEuPathDB" id="AmoebaDB:FDP41_010025"/>
<dbReference type="VEuPathDB" id="AmoebaDB:NF0076510"/>
<feature type="region of interest" description="Disordered" evidence="6">
    <location>
        <begin position="1"/>
        <end position="79"/>
    </location>
</feature>
<dbReference type="InterPro" id="IPR050891">
    <property type="entry name" value="TatD-type_Hydrolase"/>
</dbReference>
<evidence type="ECO:0000313" key="7">
    <source>
        <dbReference type="EMBL" id="KAF0971802.1"/>
    </source>
</evidence>
<dbReference type="InterPro" id="IPR032466">
    <property type="entry name" value="Metal_Hydrolase"/>
</dbReference>
<dbReference type="Pfam" id="PF01026">
    <property type="entry name" value="TatD_DNase"/>
    <property type="match status" value="1"/>
</dbReference>
<keyword evidence="4" id="KW-0378">Hydrolase</keyword>
<dbReference type="GeneID" id="68117240"/>
<comment type="similarity">
    <text evidence="1">Belongs to the metallo-dependent hydrolases superfamily. TatD-type hydrolase family.</text>
</comment>
<feature type="compositionally biased region" description="Low complexity" evidence="6">
    <location>
        <begin position="152"/>
        <end position="173"/>
    </location>
</feature>
<protein>
    <recommendedName>
        <fullName evidence="9">TatD related DNase</fullName>
    </recommendedName>
</protein>
<dbReference type="OMA" id="KESICMI"/>
<dbReference type="Gene3D" id="3.20.20.140">
    <property type="entry name" value="Metal-dependent hydrolases"/>
    <property type="match status" value="1"/>
</dbReference>
<dbReference type="AlphaFoldDB" id="A0A6A5B9E5"/>
<evidence type="ECO:0000256" key="1">
    <source>
        <dbReference type="ARBA" id="ARBA00009275"/>
    </source>
</evidence>